<dbReference type="Gene3D" id="3.10.350.10">
    <property type="entry name" value="LysM domain"/>
    <property type="match status" value="1"/>
</dbReference>
<evidence type="ECO:0000313" key="3">
    <source>
        <dbReference type="EMBL" id="EXJ90375.1"/>
    </source>
</evidence>
<protein>
    <recommendedName>
        <fullName evidence="2">LysM domain-containing protein</fullName>
    </recommendedName>
</protein>
<evidence type="ECO:0000313" key="4">
    <source>
        <dbReference type="Proteomes" id="UP000019484"/>
    </source>
</evidence>
<feature type="region of interest" description="Disordered" evidence="1">
    <location>
        <begin position="192"/>
        <end position="221"/>
    </location>
</feature>
<comment type="caution">
    <text evidence="3">The sequence shown here is derived from an EMBL/GenBank/DDBJ whole genome shotgun (WGS) entry which is preliminary data.</text>
</comment>
<feature type="region of interest" description="Disordered" evidence="1">
    <location>
        <begin position="618"/>
        <end position="637"/>
    </location>
</feature>
<dbReference type="InterPro" id="IPR018392">
    <property type="entry name" value="LysM"/>
</dbReference>
<dbReference type="PROSITE" id="PS51782">
    <property type="entry name" value="LYSM"/>
    <property type="match status" value="1"/>
</dbReference>
<dbReference type="InterPro" id="IPR045030">
    <property type="entry name" value="LYSM1-4"/>
</dbReference>
<feature type="compositionally biased region" description="Polar residues" evidence="1">
    <location>
        <begin position="61"/>
        <end position="70"/>
    </location>
</feature>
<dbReference type="CDD" id="cd00118">
    <property type="entry name" value="LysM"/>
    <property type="match status" value="1"/>
</dbReference>
<feature type="compositionally biased region" description="Low complexity" evidence="1">
    <location>
        <begin position="527"/>
        <end position="541"/>
    </location>
</feature>
<evidence type="ECO:0000259" key="2">
    <source>
        <dbReference type="PROSITE" id="PS51782"/>
    </source>
</evidence>
<feature type="compositionally biased region" description="Basic and acidic residues" evidence="1">
    <location>
        <begin position="71"/>
        <end position="81"/>
    </location>
</feature>
<gene>
    <name evidence="3" type="ORF">A1O1_03476</name>
</gene>
<dbReference type="InterPro" id="IPR036779">
    <property type="entry name" value="LysM_dom_sf"/>
</dbReference>
<feature type="compositionally biased region" description="Low complexity" evidence="1">
    <location>
        <begin position="307"/>
        <end position="326"/>
    </location>
</feature>
<dbReference type="PANTHER" id="PTHR20932">
    <property type="entry name" value="LYSM AND PUTATIVE PEPTIDOGLYCAN-BINDING DOMAIN-CONTAINING PROTEIN"/>
    <property type="match status" value="1"/>
</dbReference>
<feature type="region of interest" description="Disordered" evidence="1">
    <location>
        <begin position="384"/>
        <end position="547"/>
    </location>
</feature>
<accession>W9YL48</accession>
<feature type="region of interest" description="Disordered" evidence="1">
    <location>
        <begin position="44"/>
        <end position="105"/>
    </location>
</feature>
<feature type="region of interest" description="Disordered" evidence="1">
    <location>
        <begin position="1"/>
        <end position="24"/>
    </location>
</feature>
<feature type="compositionally biased region" description="Polar residues" evidence="1">
    <location>
        <begin position="417"/>
        <end position="428"/>
    </location>
</feature>
<dbReference type="HOGENOM" id="CLU_015384_1_1_1"/>
<dbReference type="AlphaFoldDB" id="W9YL48"/>
<dbReference type="EMBL" id="AMWN01000003">
    <property type="protein sequence ID" value="EXJ90375.1"/>
    <property type="molecule type" value="Genomic_DNA"/>
</dbReference>
<dbReference type="RefSeq" id="XP_007722569.1">
    <property type="nucleotide sequence ID" value="XM_007724379.1"/>
</dbReference>
<feature type="compositionally biased region" description="Low complexity" evidence="1">
    <location>
        <begin position="585"/>
        <end position="605"/>
    </location>
</feature>
<feature type="compositionally biased region" description="Polar residues" evidence="1">
    <location>
        <begin position="1"/>
        <end position="23"/>
    </location>
</feature>
<feature type="region of interest" description="Disordered" evidence="1">
    <location>
        <begin position="120"/>
        <end position="171"/>
    </location>
</feature>
<reference evidence="3 4" key="1">
    <citation type="submission" date="2013-03" db="EMBL/GenBank/DDBJ databases">
        <title>The Genome Sequence of Capronia coronata CBS 617.96.</title>
        <authorList>
            <consortium name="The Broad Institute Genomics Platform"/>
            <person name="Cuomo C."/>
            <person name="de Hoog S."/>
            <person name="Gorbushina A."/>
            <person name="Walker B."/>
            <person name="Young S.K."/>
            <person name="Zeng Q."/>
            <person name="Gargeya S."/>
            <person name="Fitzgerald M."/>
            <person name="Haas B."/>
            <person name="Abouelleil A."/>
            <person name="Allen A.W."/>
            <person name="Alvarado L."/>
            <person name="Arachchi H.M."/>
            <person name="Berlin A.M."/>
            <person name="Chapman S.B."/>
            <person name="Gainer-Dewar J."/>
            <person name="Goldberg J."/>
            <person name="Griggs A."/>
            <person name="Gujja S."/>
            <person name="Hansen M."/>
            <person name="Howarth C."/>
            <person name="Imamovic A."/>
            <person name="Ireland A."/>
            <person name="Larimer J."/>
            <person name="McCowan C."/>
            <person name="Murphy C."/>
            <person name="Pearson M."/>
            <person name="Poon T.W."/>
            <person name="Priest M."/>
            <person name="Roberts A."/>
            <person name="Saif S."/>
            <person name="Shea T."/>
            <person name="Sisk P."/>
            <person name="Sykes S."/>
            <person name="Wortman J."/>
            <person name="Nusbaum C."/>
            <person name="Birren B."/>
        </authorList>
    </citation>
    <scope>NUCLEOTIDE SEQUENCE [LARGE SCALE GENOMIC DNA]</scope>
    <source>
        <strain evidence="3 4">CBS 617.96</strain>
    </source>
</reference>
<feature type="compositionally biased region" description="Polar residues" evidence="1">
    <location>
        <begin position="327"/>
        <end position="345"/>
    </location>
</feature>
<dbReference type="GeneID" id="19158368"/>
<feature type="compositionally biased region" description="Polar residues" evidence="1">
    <location>
        <begin position="391"/>
        <end position="405"/>
    </location>
</feature>
<feature type="compositionally biased region" description="Polar residues" evidence="1">
    <location>
        <begin position="212"/>
        <end position="221"/>
    </location>
</feature>
<dbReference type="Proteomes" id="UP000019484">
    <property type="component" value="Unassembled WGS sequence"/>
</dbReference>
<feature type="region of interest" description="Disordered" evidence="1">
    <location>
        <begin position="578"/>
        <end position="610"/>
    </location>
</feature>
<feature type="region of interest" description="Disordered" evidence="1">
    <location>
        <begin position="303"/>
        <end position="345"/>
    </location>
</feature>
<dbReference type="OrthoDB" id="2192830at2759"/>
<dbReference type="SUPFAM" id="SSF54106">
    <property type="entry name" value="LysM domain"/>
    <property type="match status" value="1"/>
</dbReference>
<name>W9YL48_9EURO</name>
<keyword evidence="4" id="KW-1185">Reference proteome</keyword>
<organism evidence="3 4">
    <name type="scientific">Capronia coronata CBS 617.96</name>
    <dbReference type="NCBI Taxonomy" id="1182541"/>
    <lineage>
        <taxon>Eukaryota</taxon>
        <taxon>Fungi</taxon>
        <taxon>Dikarya</taxon>
        <taxon>Ascomycota</taxon>
        <taxon>Pezizomycotina</taxon>
        <taxon>Eurotiomycetes</taxon>
        <taxon>Chaetothyriomycetidae</taxon>
        <taxon>Chaetothyriales</taxon>
        <taxon>Herpotrichiellaceae</taxon>
        <taxon>Capronia</taxon>
    </lineage>
</organism>
<feature type="domain" description="LysM" evidence="2">
    <location>
        <begin position="232"/>
        <end position="276"/>
    </location>
</feature>
<proteinExistence type="predicted"/>
<evidence type="ECO:0000256" key="1">
    <source>
        <dbReference type="SAM" id="MobiDB-lite"/>
    </source>
</evidence>
<dbReference type="PANTHER" id="PTHR20932:SF8">
    <property type="entry name" value="LD22649P"/>
    <property type="match status" value="1"/>
</dbReference>
<sequence length="637" mass="68278">MNTSSHPAGPYQPSTLNSSTSNLRPRASRLISYVEDDTAIEATAVSTSSLSTPPRFPSRGVSPNTTGNRAKSTEGKREGARTKIPHIRSPSDIPKTTAGAGNQGLWEPWSSLQELASTLLGDVPGSSKDKPDRPFKTPVWMKQDRRNGPKPPPPKWGPSSNPPTVTAADAAQGALEERQALVQAKRREALLLASTTESRDGSGRYKRRDSNAGLSPTNPTAHNDLDADALVYLHKVQKEDTLAGVIIKYNCQTEAFRKVNRFWPNDNIQTRSHVVIPLEGCSVRGRKVDSPYLSKELFDSGFGLDQSSSQTNPNPSPSLSQPGSSTAVSGTQTPLQSNPTNPTSLITSMSEETEFRHDSWVMLPNFKEAVEIVRVPRRALGYFPRPRRKSNATFTDASTSSTPKTSFDMLRHPPSHAAQTTASLNNSPVRPPGISSRVNSASSSRHRSSSTAGGSFADALRGPGGVGSLRGLRTEVARPGPADDPLNRNFAQYLPDLLPPAQESTTPPRHGFSLRLPTPHITTPRASTDSMRSTRSNSNSSGLGDVGGAIEGWMRKMTGGKRDRGAAVDKMGDLIELETNTEDGPGSSSGVTPVSATTSASASATEEALLNERFPLRGRVRTAYARTDSSSAKDKDA</sequence>
<dbReference type="eggNOG" id="ENOG502SBZ1">
    <property type="taxonomic scope" value="Eukaryota"/>
</dbReference>